<comment type="caution">
    <text evidence="1">The sequence shown here is derived from an EMBL/GenBank/DDBJ whole genome shotgun (WGS) entry which is preliminary data.</text>
</comment>
<evidence type="ECO:0000313" key="1">
    <source>
        <dbReference type="EMBL" id="KAJ1927443.1"/>
    </source>
</evidence>
<gene>
    <name evidence="1" type="ORF">FBU59_007221</name>
</gene>
<dbReference type="EMBL" id="JANBPW010006801">
    <property type="protein sequence ID" value="KAJ1927443.1"/>
    <property type="molecule type" value="Genomic_DNA"/>
</dbReference>
<proteinExistence type="predicted"/>
<feature type="non-terminal residue" evidence="1">
    <location>
        <position position="292"/>
    </location>
</feature>
<reference evidence="1" key="1">
    <citation type="submission" date="2022-07" db="EMBL/GenBank/DDBJ databases">
        <title>Phylogenomic reconstructions and comparative analyses of Kickxellomycotina fungi.</title>
        <authorList>
            <person name="Reynolds N.K."/>
            <person name="Stajich J.E."/>
            <person name="Barry K."/>
            <person name="Grigoriev I.V."/>
            <person name="Crous P."/>
            <person name="Smith M.E."/>
        </authorList>
    </citation>
    <scope>NUCLEOTIDE SEQUENCE</scope>
    <source>
        <strain evidence="1">NRRL 5244</strain>
    </source>
</reference>
<name>A0ACC1IXL9_9FUNG</name>
<keyword evidence="2" id="KW-1185">Reference proteome</keyword>
<sequence length="292" mass="31274">MRASEQQQQQQANAPAKPKVVNALPDTKIAAGRSFATAAAANPNSQTGLQLSSRAETASDDQDDTPLALLPPSTSNAPNTSSSADINKSLDGLRISDAPLDAGSSLDSAATQRNPVTLKQVVAFLGTPIKRFVHGYIVLDEFGKEMAATALALHTLELDRAMDRVMRANALGSAFLGDVNQEEYADLLDYYDPQEPAYRRAEAVKESLRTASSVIDLGAARSHHRHHSHDKKPHGVVDPISPTKVRKDRRRGSVSGKSGRRRSISKSNTQANSLLVALEKDVAATVPKPPTD</sequence>
<protein>
    <submittedName>
        <fullName evidence="1">Uncharacterized protein</fullName>
    </submittedName>
</protein>
<organism evidence="1 2">
    <name type="scientific">Linderina macrospora</name>
    <dbReference type="NCBI Taxonomy" id="4868"/>
    <lineage>
        <taxon>Eukaryota</taxon>
        <taxon>Fungi</taxon>
        <taxon>Fungi incertae sedis</taxon>
        <taxon>Zoopagomycota</taxon>
        <taxon>Kickxellomycotina</taxon>
        <taxon>Kickxellomycetes</taxon>
        <taxon>Kickxellales</taxon>
        <taxon>Kickxellaceae</taxon>
        <taxon>Linderina</taxon>
    </lineage>
</organism>
<accession>A0ACC1IXL9</accession>
<evidence type="ECO:0000313" key="2">
    <source>
        <dbReference type="Proteomes" id="UP001150603"/>
    </source>
</evidence>
<dbReference type="Proteomes" id="UP001150603">
    <property type="component" value="Unassembled WGS sequence"/>
</dbReference>